<name>A0A699GLT7_TANCI</name>
<organism evidence="2">
    <name type="scientific">Tanacetum cinerariifolium</name>
    <name type="common">Dalmatian daisy</name>
    <name type="synonym">Chrysanthemum cinerariifolium</name>
    <dbReference type="NCBI Taxonomy" id="118510"/>
    <lineage>
        <taxon>Eukaryota</taxon>
        <taxon>Viridiplantae</taxon>
        <taxon>Streptophyta</taxon>
        <taxon>Embryophyta</taxon>
        <taxon>Tracheophyta</taxon>
        <taxon>Spermatophyta</taxon>
        <taxon>Magnoliopsida</taxon>
        <taxon>eudicotyledons</taxon>
        <taxon>Gunneridae</taxon>
        <taxon>Pentapetalae</taxon>
        <taxon>asterids</taxon>
        <taxon>campanulids</taxon>
        <taxon>Asterales</taxon>
        <taxon>Asteraceae</taxon>
        <taxon>Asteroideae</taxon>
        <taxon>Anthemideae</taxon>
        <taxon>Anthemidinae</taxon>
        <taxon>Tanacetum</taxon>
    </lineage>
</organism>
<feature type="region of interest" description="Disordered" evidence="1">
    <location>
        <begin position="43"/>
        <end position="78"/>
    </location>
</feature>
<feature type="compositionally biased region" description="Low complexity" evidence="1">
    <location>
        <begin position="209"/>
        <end position="229"/>
    </location>
</feature>
<dbReference type="EMBL" id="BKCJ010000002">
    <property type="protein sequence ID" value="GEU28196.1"/>
    <property type="molecule type" value="Genomic_DNA"/>
</dbReference>
<feature type="compositionally biased region" description="Low complexity" evidence="1">
    <location>
        <begin position="557"/>
        <end position="573"/>
    </location>
</feature>
<protein>
    <submittedName>
        <fullName evidence="2">Uncharacterized protein</fullName>
    </submittedName>
</protein>
<feature type="compositionally biased region" description="Basic and acidic residues" evidence="1">
    <location>
        <begin position="257"/>
        <end position="280"/>
    </location>
</feature>
<accession>A0A699GLT7</accession>
<feature type="compositionally biased region" description="Gly residues" evidence="1">
    <location>
        <begin position="355"/>
        <end position="370"/>
    </location>
</feature>
<feature type="region of interest" description="Disordered" evidence="1">
    <location>
        <begin position="108"/>
        <end position="288"/>
    </location>
</feature>
<feature type="compositionally biased region" description="Basic residues" evidence="1">
    <location>
        <begin position="230"/>
        <end position="249"/>
    </location>
</feature>
<feature type="compositionally biased region" description="Basic and acidic residues" evidence="1">
    <location>
        <begin position="7"/>
        <end position="17"/>
    </location>
</feature>
<feature type="region of interest" description="Disordered" evidence="1">
    <location>
        <begin position="546"/>
        <end position="632"/>
    </location>
</feature>
<feature type="region of interest" description="Disordered" evidence="1">
    <location>
        <begin position="333"/>
        <end position="508"/>
    </location>
</feature>
<sequence length="632" mass="68689">MDLSYTDADRAFRDKRGAKSPLPAAHPELRRLVVPGIFGTGRRLRPGVADHPRRARGRGVHRQRPENLDHAGPARRHDVLPGAHRRHRAQAGGHFVPVDRHDVARRHRAAHRHARRGTRGQRVFTGARAHRDCRRGPRQARAGVPEKPGGRPHPARQAAAAGSRVRGQGGRRGNRADGAGNHGAARDHARCPRTGTGSVAAQDTRHGNPAAAGRADGRSAGAGRAAVRPRLPRRRRRARRHRRRRRRAAGRQLPESAQDHHLRRQQRDPEKHHCPHDPGLVRRRHGFRFQPRTAAIRRRAAALDRPRLYVCNAPAHHCLGRRRVGCGVGRAGGAGHDRVAGAGRPGRFRRQRGRPAGGDAGTGARPGGGAVFRHRVGRVFPATGRQPVPPAAGRGRRARQAGVRARRKTFALRPGRHQNPGRRQWRRLPSARHQDGGAARRPGRRPDRVGPQRRRPARRQRRQPVRGACRHAGHRHPRLPHARRPARGHGAVQPRGGAGVVPAGPLGGRLRAARRGGRLRRHLAVRGSAGGAGRAVFRHARLRQDAAPVRRGSRQLPGRAAPHGGHVHPPGTGALDGDAGGSAHGRQRRRRTAPRGVGRQGAGGTRGPVHRPAGGAVTRGHGNDRRTAGQSA</sequence>
<feature type="compositionally biased region" description="Low complexity" evidence="1">
    <location>
        <begin position="155"/>
        <end position="166"/>
    </location>
</feature>
<gene>
    <name evidence="2" type="ORF">Tci_000174</name>
</gene>
<dbReference type="AlphaFoldDB" id="A0A699GLT7"/>
<feature type="compositionally biased region" description="Basic residues" evidence="1">
    <location>
        <begin position="394"/>
        <end position="430"/>
    </location>
</feature>
<proteinExistence type="predicted"/>
<feature type="compositionally biased region" description="Basic residues" evidence="1">
    <location>
        <begin position="108"/>
        <end position="119"/>
    </location>
</feature>
<feature type="compositionally biased region" description="Low complexity" evidence="1">
    <location>
        <begin position="488"/>
        <end position="508"/>
    </location>
</feature>
<evidence type="ECO:0000313" key="2">
    <source>
        <dbReference type="EMBL" id="GEU28196.1"/>
    </source>
</evidence>
<feature type="compositionally biased region" description="Basic residues" evidence="1">
    <location>
        <begin position="451"/>
        <end position="487"/>
    </location>
</feature>
<feature type="compositionally biased region" description="Basic and acidic residues" evidence="1">
    <location>
        <begin position="621"/>
        <end position="632"/>
    </location>
</feature>
<feature type="region of interest" description="Disordered" evidence="1">
    <location>
        <begin position="1"/>
        <end position="24"/>
    </location>
</feature>
<evidence type="ECO:0000256" key="1">
    <source>
        <dbReference type="SAM" id="MobiDB-lite"/>
    </source>
</evidence>
<feature type="compositionally biased region" description="Basic residues" evidence="1">
    <location>
        <begin position="53"/>
        <end position="62"/>
    </location>
</feature>
<comment type="caution">
    <text evidence="2">The sequence shown here is derived from an EMBL/GenBank/DDBJ whole genome shotgun (WGS) entry which is preliminary data.</text>
</comment>
<reference evidence="2" key="1">
    <citation type="journal article" date="2019" name="Sci. Rep.">
        <title>Draft genome of Tanacetum cinerariifolium, the natural source of mosquito coil.</title>
        <authorList>
            <person name="Yamashiro T."/>
            <person name="Shiraishi A."/>
            <person name="Satake H."/>
            <person name="Nakayama K."/>
        </authorList>
    </citation>
    <scope>NUCLEOTIDE SEQUENCE</scope>
</reference>